<dbReference type="InterPro" id="IPR005674">
    <property type="entry name" value="CocE/Ser_esterase"/>
</dbReference>
<organism evidence="3 4">
    <name type="scientific">Paraperlucidibaca wandonensis</name>
    <dbReference type="NCBI Taxonomy" id="1268273"/>
    <lineage>
        <taxon>Bacteria</taxon>
        <taxon>Pseudomonadati</taxon>
        <taxon>Pseudomonadota</taxon>
        <taxon>Gammaproteobacteria</taxon>
        <taxon>Moraxellales</taxon>
        <taxon>Moraxellaceae</taxon>
        <taxon>Paraperlucidibaca</taxon>
    </lineage>
</organism>
<dbReference type="Gene3D" id="3.40.50.1820">
    <property type="entry name" value="alpha/beta hydrolase"/>
    <property type="match status" value="1"/>
</dbReference>
<dbReference type="SUPFAM" id="SSF53474">
    <property type="entry name" value="alpha/beta-Hydrolases"/>
    <property type="match status" value="1"/>
</dbReference>
<feature type="domain" description="Xaa-Pro dipeptidyl-peptidase C-terminal" evidence="2">
    <location>
        <begin position="313"/>
        <end position="584"/>
    </location>
</feature>
<evidence type="ECO:0000313" key="4">
    <source>
        <dbReference type="Proteomes" id="UP001597044"/>
    </source>
</evidence>
<gene>
    <name evidence="3" type="ORF">ACFQ0F_05945</name>
</gene>
<dbReference type="SMART" id="SM00939">
    <property type="entry name" value="PepX_C"/>
    <property type="match status" value="1"/>
</dbReference>
<dbReference type="GO" id="GO:0016787">
    <property type="term" value="F:hydrolase activity"/>
    <property type="evidence" value="ECO:0007669"/>
    <property type="project" value="UniProtKB-KW"/>
</dbReference>
<accession>A0ABW3HEP7</accession>
<dbReference type="RefSeq" id="WP_379070116.1">
    <property type="nucleotide sequence ID" value="NZ_JBHTIT010000001.1"/>
</dbReference>
<dbReference type="Pfam" id="PF02129">
    <property type="entry name" value="Peptidase_S15"/>
    <property type="match status" value="1"/>
</dbReference>
<dbReference type="InterPro" id="IPR013736">
    <property type="entry name" value="Xaa-Pro_dipept_C"/>
</dbReference>
<dbReference type="Gene3D" id="2.60.120.260">
    <property type="entry name" value="Galactose-binding domain-like"/>
    <property type="match status" value="1"/>
</dbReference>
<dbReference type="InterPro" id="IPR029058">
    <property type="entry name" value="AB_hydrolase_fold"/>
</dbReference>
<evidence type="ECO:0000313" key="3">
    <source>
        <dbReference type="EMBL" id="MFD0949933.1"/>
    </source>
</evidence>
<dbReference type="SUPFAM" id="SSF49785">
    <property type="entry name" value="Galactose-binding domain-like"/>
    <property type="match status" value="1"/>
</dbReference>
<dbReference type="PROSITE" id="PS51257">
    <property type="entry name" value="PROKAR_LIPOPROTEIN"/>
    <property type="match status" value="1"/>
</dbReference>
<name>A0ABW3HEP7_9GAMM</name>
<reference evidence="4" key="1">
    <citation type="journal article" date="2019" name="Int. J. Syst. Evol. Microbiol.">
        <title>The Global Catalogue of Microorganisms (GCM) 10K type strain sequencing project: providing services to taxonomists for standard genome sequencing and annotation.</title>
        <authorList>
            <consortium name="The Broad Institute Genomics Platform"/>
            <consortium name="The Broad Institute Genome Sequencing Center for Infectious Disease"/>
            <person name="Wu L."/>
            <person name="Ma J."/>
        </authorList>
    </citation>
    <scope>NUCLEOTIDE SEQUENCE [LARGE SCALE GENOMIC DNA]</scope>
    <source>
        <strain evidence="4">CCUG 63419</strain>
    </source>
</reference>
<evidence type="ECO:0000256" key="1">
    <source>
        <dbReference type="ARBA" id="ARBA00022801"/>
    </source>
</evidence>
<comment type="caution">
    <text evidence="3">The sequence shown here is derived from an EMBL/GenBank/DDBJ whole genome shotgun (WGS) entry which is preliminary data.</text>
</comment>
<protein>
    <submittedName>
        <fullName evidence="3">CocE/NonD family hydrolase</fullName>
    </submittedName>
</protein>
<evidence type="ECO:0000259" key="2">
    <source>
        <dbReference type="SMART" id="SM00939"/>
    </source>
</evidence>
<dbReference type="EMBL" id="JBHTIT010000001">
    <property type="protein sequence ID" value="MFD0949933.1"/>
    <property type="molecule type" value="Genomic_DNA"/>
</dbReference>
<dbReference type="Proteomes" id="UP001597044">
    <property type="component" value="Unassembled WGS sequence"/>
</dbReference>
<dbReference type="InterPro" id="IPR000383">
    <property type="entry name" value="Xaa-Pro-like_dom"/>
</dbReference>
<sequence>MQILRWALAGTVALFLVGCGGESSTPKAPLAAITDPVTDPEPEVPSTQVKKTVTFKASDGKKLQAIITAADELKPRPLIIEFSPYGSGSAVPDFGPAYNHVFVNARGTGSSQGVWSAVGPRDQLDVAEFLEWACDQPWSNGHIGLYGFSASAIAVYNSMHLPLACVDAAALMAGTNDLYRDLLFPGGMQNILPAIAVGFGVGAPLLASLPDRMMANPVPIDLLESGLGFLLDLLPNALLLHQSEDAYWQARTQRPGPNVFPVLADTGFYDVESRGPFESYKMLRDLGVPVHLRVFGAHDGFPKNGPDPFVEYKRWFDRYLLGIENGIDKEPKVQILVGHGSYKASLDGQFTKIDATDWPVPGTRWQSLYFDASRGGGAKSINDGKLAPAPIKKKALQPYPALTSLPTATDPNTTATIYGAGAPLFIALPFLTELALMEPLSLTYTTPVLTKDVDVVGPASLEVYLSMLLPDGDIQAVIADVWPDGSAHPVAVGRLRAGYPKLVEERTVRDSSGEIVQPYADFSKKSYALPMQNRKYHVEFWPIGNRFQAGHRLRVYLTGAAMYMLPVPGLNVVSVGGDTPSRLLLPVLPASDLLVAMRAAQ</sequence>
<dbReference type="NCBIfam" id="TIGR00976">
    <property type="entry name" value="CocE_NonD"/>
    <property type="match status" value="1"/>
</dbReference>
<dbReference type="Pfam" id="PF08530">
    <property type="entry name" value="PepX_C"/>
    <property type="match status" value="1"/>
</dbReference>
<keyword evidence="1 3" id="KW-0378">Hydrolase</keyword>
<dbReference type="InterPro" id="IPR008979">
    <property type="entry name" value="Galactose-bd-like_sf"/>
</dbReference>
<keyword evidence="4" id="KW-1185">Reference proteome</keyword>
<proteinExistence type="predicted"/>